<dbReference type="NCBIfam" id="TIGR00377">
    <property type="entry name" value="ant_ant_sig"/>
    <property type="match status" value="1"/>
</dbReference>
<dbReference type="CDD" id="cd07043">
    <property type="entry name" value="STAS_anti-anti-sigma_factors"/>
    <property type="match status" value="1"/>
</dbReference>
<evidence type="ECO:0000256" key="2">
    <source>
        <dbReference type="RuleBase" id="RU003749"/>
    </source>
</evidence>
<dbReference type="PANTHER" id="PTHR33495:SF2">
    <property type="entry name" value="ANTI-SIGMA FACTOR ANTAGONIST TM_1081-RELATED"/>
    <property type="match status" value="1"/>
</dbReference>
<dbReference type="InterPro" id="IPR058548">
    <property type="entry name" value="MlaB-like_STAS"/>
</dbReference>
<dbReference type="EMBL" id="CADCUE010000244">
    <property type="protein sequence ID" value="CAA9354815.1"/>
    <property type="molecule type" value="Genomic_DNA"/>
</dbReference>
<dbReference type="PROSITE" id="PS50801">
    <property type="entry name" value="STAS"/>
    <property type="match status" value="1"/>
</dbReference>
<gene>
    <name evidence="4" type="ORF">AVDCRST_MAG16-2586</name>
</gene>
<proteinExistence type="inferred from homology"/>
<dbReference type="SUPFAM" id="SSF52091">
    <property type="entry name" value="SpoIIaa-like"/>
    <property type="match status" value="1"/>
</dbReference>
<reference evidence="4" key="1">
    <citation type="submission" date="2020-02" db="EMBL/GenBank/DDBJ databases">
        <authorList>
            <person name="Meier V. D."/>
        </authorList>
    </citation>
    <scope>NUCLEOTIDE SEQUENCE</scope>
    <source>
        <strain evidence="4">AVDCRST_MAG16</strain>
    </source>
</reference>
<dbReference type="Gene3D" id="3.30.750.24">
    <property type="entry name" value="STAS domain"/>
    <property type="match status" value="1"/>
</dbReference>
<dbReference type="Pfam" id="PF13466">
    <property type="entry name" value="STAS_2"/>
    <property type="match status" value="1"/>
</dbReference>
<name>A0A6J4MDH6_9ACTN</name>
<dbReference type="GO" id="GO:0043856">
    <property type="term" value="F:anti-sigma factor antagonist activity"/>
    <property type="evidence" value="ECO:0007669"/>
    <property type="project" value="InterPro"/>
</dbReference>
<accession>A0A6J4MDH6</accession>
<dbReference type="InterPro" id="IPR036513">
    <property type="entry name" value="STAS_dom_sf"/>
</dbReference>
<dbReference type="InterPro" id="IPR003658">
    <property type="entry name" value="Anti-sigma_ant"/>
</dbReference>
<evidence type="ECO:0000256" key="1">
    <source>
        <dbReference type="ARBA" id="ARBA00009013"/>
    </source>
</evidence>
<dbReference type="AlphaFoldDB" id="A0A6J4MDH6"/>
<evidence type="ECO:0000313" key="4">
    <source>
        <dbReference type="EMBL" id="CAA9354815.1"/>
    </source>
</evidence>
<organism evidence="4">
    <name type="scientific">uncultured Frankineae bacterium</name>
    <dbReference type="NCBI Taxonomy" id="437475"/>
    <lineage>
        <taxon>Bacteria</taxon>
        <taxon>Bacillati</taxon>
        <taxon>Actinomycetota</taxon>
        <taxon>Actinomycetes</taxon>
        <taxon>Frankiales</taxon>
        <taxon>environmental samples</taxon>
    </lineage>
</organism>
<feature type="domain" description="STAS" evidence="3">
    <location>
        <begin position="25"/>
        <end position="113"/>
    </location>
</feature>
<protein>
    <recommendedName>
        <fullName evidence="2">Anti-sigma factor antagonist</fullName>
    </recommendedName>
</protein>
<dbReference type="InterPro" id="IPR002645">
    <property type="entry name" value="STAS_dom"/>
</dbReference>
<evidence type="ECO:0000259" key="3">
    <source>
        <dbReference type="PROSITE" id="PS50801"/>
    </source>
</evidence>
<sequence length="113" mass="11831">MTLLTDAPAPALVPAPTTPVDAAPVTVTITGALDVATLPRVREQLEQALAGRPARVVVDLSACTFVDASALALLLDVHRRLSRAGGVLTLRGSCPRVLRLLSLTGLRRVFDLA</sequence>
<dbReference type="PANTHER" id="PTHR33495">
    <property type="entry name" value="ANTI-SIGMA FACTOR ANTAGONIST TM_1081-RELATED-RELATED"/>
    <property type="match status" value="1"/>
</dbReference>
<comment type="similarity">
    <text evidence="1 2">Belongs to the anti-sigma-factor antagonist family.</text>
</comment>